<sequence>MSRPISRKGLPQVAFLYRPGLTHAGFPWPESSPSWVPMPPGSPSCWVPMVLPGFAPPGFLSIRNWGNSE</sequence>
<name>A0ACB9EI29_ARCLA</name>
<proteinExistence type="predicted"/>
<keyword evidence="2" id="KW-1185">Reference proteome</keyword>
<dbReference type="Proteomes" id="UP001055879">
    <property type="component" value="Linkage Group LG02"/>
</dbReference>
<accession>A0ACB9EI29</accession>
<protein>
    <submittedName>
        <fullName evidence="1">Uncharacterized protein</fullName>
    </submittedName>
</protein>
<organism evidence="1 2">
    <name type="scientific">Arctium lappa</name>
    <name type="common">Greater burdock</name>
    <name type="synonym">Lappa major</name>
    <dbReference type="NCBI Taxonomy" id="4217"/>
    <lineage>
        <taxon>Eukaryota</taxon>
        <taxon>Viridiplantae</taxon>
        <taxon>Streptophyta</taxon>
        <taxon>Embryophyta</taxon>
        <taxon>Tracheophyta</taxon>
        <taxon>Spermatophyta</taxon>
        <taxon>Magnoliopsida</taxon>
        <taxon>eudicotyledons</taxon>
        <taxon>Gunneridae</taxon>
        <taxon>Pentapetalae</taxon>
        <taxon>asterids</taxon>
        <taxon>campanulids</taxon>
        <taxon>Asterales</taxon>
        <taxon>Asteraceae</taxon>
        <taxon>Carduoideae</taxon>
        <taxon>Cardueae</taxon>
        <taxon>Arctiinae</taxon>
        <taxon>Arctium</taxon>
    </lineage>
</organism>
<evidence type="ECO:0000313" key="1">
    <source>
        <dbReference type="EMBL" id="KAI3758112.1"/>
    </source>
</evidence>
<reference evidence="1 2" key="2">
    <citation type="journal article" date="2022" name="Mol. Ecol. Resour.">
        <title>The genomes of chicory, endive, great burdock and yacon provide insights into Asteraceae paleo-polyploidization history and plant inulin production.</title>
        <authorList>
            <person name="Fan W."/>
            <person name="Wang S."/>
            <person name="Wang H."/>
            <person name="Wang A."/>
            <person name="Jiang F."/>
            <person name="Liu H."/>
            <person name="Zhao H."/>
            <person name="Xu D."/>
            <person name="Zhang Y."/>
        </authorList>
    </citation>
    <scope>NUCLEOTIDE SEQUENCE [LARGE SCALE GENOMIC DNA]</scope>
    <source>
        <strain evidence="2">cv. Niubang</strain>
    </source>
</reference>
<evidence type="ECO:0000313" key="2">
    <source>
        <dbReference type="Proteomes" id="UP001055879"/>
    </source>
</evidence>
<comment type="caution">
    <text evidence="1">The sequence shown here is derived from an EMBL/GenBank/DDBJ whole genome shotgun (WGS) entry which is preliminary data.</text>
</comment>
<dbReference type="EMBL" id="CM042048">
    <property type="protein sequence ID" value="KAI3758112.1"/>
    <property type="molecule type" value="Genomic_DNA"/>
</dbReference>
<gene>
    <name evidence="1" type="ORF">L6452_05660</name>
</gene>
<reference evidence="2" key="1">
    <citation type="journal article" date="2022" name="Mol. Ecol. Resour.">
        <title>The genomes of chicory, endive, great burdock and yacon provide insights into Asteraceae palaeo-polyploidization history and plant inulin production.</title>
        <authorList>
            <person name="Fan W."/>
            <person name="Wang S."/>
            <person name="Wang H."/>
            <person name="Wang A."/>
            <person name="Jiang F."/>
            <person name="Liu H."/>
            <person name="Zhao H."/>
            <person name="Xu D."/>
            <person name="Zhang Y."/>
        </authorList>
    </citation>
    <scope>NUCLEOTIDE SEQUENCE [LARGE SCALE GENOMIC DNA]</scope>
    <source>
        <strain evidence="2">cv. Niubang</strain>
    </source>
</reference>